<dbReference type="SUPFAM" id="SSF103473">
    <property type="entry name" value="MFS general substrate transporter"/>
    <property type="match status" value="1"/>
</dbReference>
<reference evidence="6" key="1">
    <citation type="journal article" date="2023" name="Mol. Phylogenet. Evol.">
        <title>Genome-scale phylogeny and comparative genomics of the fungal order Sordariales.</title>
        <authorList>
            <person name="Hensen N."/>
            <person name="Bonometti L."/>
            <person name="Westerberg I."/>
            <person name="Brannstrom I.O."/>
            <person name="Guillou S."/>
            <person name="Cros-Aarteil S."/>
            <person name="Calhoun S."/>
            <person name="Haridas S."/>
            <person name="Kuo A."/>
            <person name="Mondo S."/>
            <person name="Pangilinan J."/>
            <person name="Riley R."/>
            <person name="LaButti K."/>
            <person name="Andreopoulos B."/>
            <person name="Lipzen A."/>
            <person name="Chen C."/>
            <person name="Yan M."/>
            <person name="Daum C."/>
            <person name="Ng V."/>
            <person name="Clum A."/>
            <person name="Steindorff A."/>
            <person name="Ohm R.A."/>
            <person name="Martin F."/>
            <person name="Silar P."/>
            <person name="Natvig D.O."/>
            <person name="Lalanne C."/>
            <person name="Gautier V."/>
            <person name="Ament-Velasquez S.L."/>
            <person name="Kruys A."/>
            <person name="Hutchinson M.I."/>
            <person name="Powell A.J."/>
            <person name="Barry K."/>
            <person name="Miller A.N."/>
            <person name="Grigoriev I.V."/>
            <person name="Debuchy R."/>
            <person name="Gladieux P."/>
            <person name="Hiltunen Thoren M."/>
            <person name="Johannesson H."/>
        </authorList>
    </citation>
    <scope>NUCLEOTIDE SEQUENCE</scope>
    <source>
        <strain evidence="6">SMH4131-1</strain>
    </source>
</reference>
<evidence type="ECO:0000259" key="5">
    <source>
        <dbReference type="PROSITE" id="PS50850"/>
    </source>
</evidence>
<keyword evidence="4" id="KW-0812">Transmembrane</keyword>
<dbReference type="InterPro" id="IPR020846">
    <property type="entry name" value="MFS_dom"/>
</dbReference>
<dbReference type="InterPro" id="IPR036259">
    <property type="entry name" value="MFS_trans_sf"/>
</dbReference>
<feature type="transmembrane region" description="Helical" evidence="4">
    <location>
        <begin position="256"/>
        <end position="280"/>
    </location>
</feature>
<dbReference type="Proteomes" id="UP001286456">
    <property type="component" value="Unassembled WGS sequence"/>
</dbReference>
<feature type="transmembrane region" description="Helical" evidence="4">
    <location>
        <begin position="364"/>
        <end position="389"/>
    </location>
</feature>
<feature type="compositionally biased region" description="Basic and acidic residues" evidence="3">
    <location>
        <begin position="83"/>
        <end position="93"/>
    </location>
</feature>
<reference evidence="6" key="2">
    <citation type="submission" date="2023-06" db="EMBL/GenBank/DDBJ databases">
        <authorList>
            <consortium name="Lawrence Berkeley National Laboratory"/>
            <person name="Haridas S."/>
            <person name="Hensen N."/>
            <person name="Bonometti L."/>
            <person name="Westerberg I."/>
            <person name="Brannstrom I.O."/>
            <person name="Guillou S."/>
            <person name="Cros-Aarteil S."/>
            <person name="Calhoun S."/>
            <person name="Kuo A."/>
            <person name="Mondo S."/>
            <person name="Pangilinan J."/>
            <person name="Riley R."/>
            <person name="Labutti K."/>
            <person name="Andreopoulos B."/>
            <person name="Lipzen A."/>
            <person name="Chen C."/>
            <person name="Yanf M."/>
            <person name="Daum C."/>
            <person name="Ng V."/>
            <person name="Clum A."/>
            <person name="Steindorff A."/>
            <person name="Ohm R."/>
            <person name="Martin F."/>
            <person name="Silar P."/>
            <person name="Natvig D."/>
            <person name="Lalanne C."/>
            <person name="Gautier V."/>
            <person name="Ament-Velasquez S.L."/>
            <person name="Kruys A."/>
            <person name="Hutchinson M.I."/>
            <person name="Powell A.J."/>
            <person name="Barry K."/>
            <person name="Miller A.N."/>
            <person name="Grigoriev I.V."/>
            <person name="Debuchy R."/>
            <person name="Gladieux P."/>
            <person name="Thoren M.H."/>
            <person name="Johannesson H."/>
        </authorList>
    </citation>
    <scope>NUCLEOTIDE SEQUENCE</scope>
    <source>
        <strain evidence="6">SMH4131-1</strain>
    </source>
</reference>
<name>A0AAE0J663_9PEZI</name>
<evidence type="ECO:0000313" key="7">
    <source>
        <dbReference type="Proteomes" id="UP001286456"/>
    </source>
</evidence>
<evidence type="ECO:0000256" key="1">
    <source>
        <dbReference type="ARBA" id="ARBA00004141"/>
    </source>
</evidence>
<sequence length="557" mass="59661">MQPIKDAAYDRTGGSLAKVHSLAAPRPSDRTHSQKNSSFASSPIPHSTCIEGRRLHRQRSRHRLKSIPLDTMATPNLTTTSPQDDKKSNDRQDWSSSPTASLSIQANGDTDVDEGQREHEAEKIPDPEAVALGATTLTPAPKKPSLHQTPSHASGPPPNGGLQAWIQVASGFAIFFNSWGILNTFGIFQTYYESGQLFAETSSNISWIGSIQAYCVLIFGLVSGPIYDRGYFRALLTVGSFLVVFGFMMLSICTTYWQAVLAQGFCIGIGAGLLFVPSLAVLPGYFTTRMGLAMGLAASGSSLGGVIYPIVFYKMIAQVGFGWAVRTLGFIALATLVVPLVFMRMRVKPAKPRDVLDWSAFTDWPFAVFTFSAMVGFIGLYVMLFYVSYFAGATGIASSEMSFYLVPILNAGSMFGRTLPNALSDKTGPINLLAPGALICGALTYSMIGVKSLAGVVVVTLLYGFFSGVFIALPPVVFVRLTKDKSKVGTRMGMGFAILGFGVLTGGPGGGAVLGTDATDLHWTNLWVFGGTCAIGSGFLMIALRVWLSKGKLFVKM</sequence>
<gene>
    <name evidence="6" type="ORF">B0T19DRAFT_413284</name>
</gene>
<dbReference type="GO" id="GO:0016020">
    <property type="term" value="C:membrane"/>
    <property type="evidence" value="ECO:0007669"/>
    <property type="project" value="UniProtKB-SubCell"/>
</dbReference>
<feature type="compositionally biased region" description="Polar residues" evidence="3">
    <location>
        <begin position="34"/>
        <end position="45"/>
    </location>
</feature>
<dbReference type="AlphaFoldDB" id="A0AAE0J663"/>
<feature type="compositionally biased region" description="Basic residues" evidence="3">
    <location>
        <begin position="54"/>
        <end position="65"/>
    </location>
</feature>
<dbReference type="Pfam" id="PF07690">
    <property type="entry name" value="MFS_1"/>
    <property type="match status" value="1"/>
</dbReference>
<keyword evidence="4" id="KW-1133">Transmembrane helix</keyword>
<feature type="compositionally biased region" description="Polar residues" evidence="3">
    <location>
        <begin position="73"/>
        <end position="82"/>
    </location>
</feature>
<feature type="compositionally biased region" description="Basic and acidic residues" evidence="3">
    <location>
        <begin position="114"/>
        <end position="126"/>
    </location>
</feature>
<dbReference type="PANTHER" id="PTHR11360:SF234">
    <property type="entry name" value="MFS-TYPE TRANSPORTER DBAD-RELATED"/>
    <property type="match status" value="1"/>
</dbReference>
<feature type="transmembrane region" description="Helical" evidence="4">
    <location>
        <begin position="292"/>
        <end position="311"/>
    </location>
</feature>
<evidence type="ECO:0000256" key="2">
    <source>
        <dbReference type="ARBA" id="ARBA00006727"/>
    </source>
</evidence>
<accession>A0AAE0J663</accession>
<evidence type="ECO:0000313" key="6">
    <source>
        <dbReference type="EMBL" id="KAK3337676.1"/>
    </source>
</evidence>
<evidence type="ECO:0000256" key="3">
    <source>
        <dbReference type="SAM" id="MobiDB-lite"/>
    </source>
</evidence>
<feature type="domain" description="Major facilitator superfamily (MFS) profile" evidence="5">
    <location>
        <begin position="365"/>
        <end position="557"/>
    </location>
</feature>
<organism evidence="6 7">
    <name type="scientific">Cercophora scortea</name>
    <dbReference type="NCBI Taxonomy" id="314031"/>
    <lineage>
        <taxon>Eukaryota</taxon>
        <taxon>Fungi</taxon>
        <taxon>Dikarya</taxon>
        <taxon>Ascomycota</taxon>
        <taxon>Pezizomycotina</taxon>
        <taxon>Sordariomycetes</taxon>
        <taxon>Sordariomycetidae</taxon>
        <taxon>Sordariales</taxon>
        <taxon>Lasiosphaeriaceae</taxon>
        <taxon>Cercophora</taxon>
    </lineage>
</organism>
<feature type="compositionally biased region" description="Polar residues" evidence="3">
    <location>
        <begin position="94"/>
        <end position="108"/>
    </location>
</feature>
<feature type="transmembrane region" description="Helical" evidence="4">
    <location>
        <begin position="204"/>
        <end position="224"/>
    </location>
</feature>
<feature type="transmembrane region" description="Helical" evidence="4">
    <location>
        <begin position="401"/>
        <end position="420"/>
    </location>
</feature>
<feature type="region of interest" description="Disordered" evidence="3">
    <location>
        <begin position="1"/>
        <end position="159"/>
    </location>
</feature>
<comment type="caution">
    <text evidence="6">The sequence shown here is derived from an EMBL/GenBank/DDBJ whole genome shotgun (WGS) entry which is preliminary data.</text>
</comment>
<dbReference type="PROSITE" id="PS50850">
    <property type="entry name" value="MFS"/>
    <property type="match status" value="1"/>
</dbReference>
<protein>
    <submittedName>
        <fullName evidence="6">Major facilitator superfamily transporter monocarboxylate</fullName>
    </submittedName>
</protein>
<dbReference type="PANTHER" id="PTHR11360">
    <property type="entry name" value="MONOCARBOXYLATE TRANSPORTER"/>
    <property type="match status" value="1"/>
</dbReference>
<dbReference type="Gene3D" id="1.20.1250.20">
    <property type="entry name" value="MFS general substrate transporter like domains"/>
    <property type="match status" value="1"/>
</dbReference>
<comment type="subcellular location">
    <subcellularLocation>
        <location evidence="1">Membrane</location>
        <topology evidence="1">Multi-pass membrane protein</topology>
    </subcellularLocation>
</comment>
<feature type="transmembrane region" description="Helical" evidence="4">
    <location>
        <begin position="172"/>
        <end position="192"/>
    </location>
</feature>
<feature type="transmembrane region" description="Helical" evidence="4">
    <location>
        <begin position="323"/>
        <end position="343"/>
    </location>
</feature>
<dbReference type="InterPro" id="IPR011701">
    <property type="entry name" value="MFS"/>
</dbReference>
<dbReference type="GO" id="GO:0022857">
    <property type="term" value="F:transmembrane transporter activity"/>
    <property type="evidence" value="ECO:0007669"/>
    <property type="project" value="InterPro"/>
</dbReference>
<feature type="transmembrane region" description="Helical" evidence="4">
    <location>
        <begin position="526"/>
        <end position="548"/>
    </location>
</feature>
<dbReference type="InterPro" id="IPR050327">
    <property type="entry name" value="Proton-linked_MCT"/>
</dbReference>
<feature type="transmembrane region" description="Helical" evidence="4">
    <location>
        <begin position="493"/>
        <end position="514"/>
    </location>
</feature>
<feature type="transmembrane region" description="Helical" evidence="4">
    <location>
        <begin position="432"/>
        <end position="450"/>
    </location>
</feature>
<feature type="transmembrane region" description="Helical" evidence="4">
    <location>
        <begin position="456"/>
        <end position="481"/>
    </location>
</feature>
<feature type="transmembrane region" description="Helical" evidence="4">
    <location>
        <begin position="231"/>
        <end position="250"/>
    </location>
</feature>
<comment type="similarity">
    <text evidence="2">Belongs to the major facilitator superfamily. Monocarboxylate porter (TC 2.A.1.13) family.</text>
</comment>
<keyword evidence="4" id="KW-0472">Membrane</keyword>
<evidence type="ECO:0000256" key="4">
    <source>
        <dbReference type="SAM" id="Phobius"/>
    </source>
</evidence>
<proteinExistence type="inferred from homology"/>
<dbReference type="EMBL" id="JAUEPO010000001">
    <property type="protein sequence ID" value="KAK3337676.1"/>
    <property type="molecule type" value="Genomic_DNA"/>
</dbReference>
<keyword evidence="7" id="KW-1185">Reference proteome</keyword>